<evidence type="ECO:0000313" key="8">
    <source>
        <dbReference type="EMBL" id="PNH06436.1"/>
    </source>
</evidence>
<dbReference type="GO" id="GO:0000139">
    <property type="term" value="C:Golgi membrane"/>
    <property type="evidence" value="ECO:0007669"/>
    <property type="project" value="UniProtKB-SubCell"/>
</dbReference>
<gene>
    <name evidence="8" type="ORF">TSOC_007213</name>
</gene>
<reference evidence="8 9" key="1">
    <citation type="journal article" date="2017" name="Mol. Biol. Evol.">
        <title>The 4-celled Tetrabaena socialis nuclear genome reveals the essential components for genetic control of cell number at the origin of multicellularity in the volvocine lineage.</title>
        <authorList>
            <person name="Featherston J."/>
            <person name="Arakaki Y."/>
            <person name="Hanschen E.R."/>
            <person name="Ferris P.J."/>
            <person name="Michod R.E."/>
            <person name="Olson B.J.S.C."/>
            <person name="Nozaki H."/>
            <person name="Durand P.M."/>
        </authorList>
    </citation>
    <scope>NUCLEOTIDE SEQUENCE [LARGE SCALE GENOMIC DNA]</scope>
    <source>
        <strain evidence="8 9">NIES-571</strain>
    </source>
</reference>
<evidence type="ECO:0000256" key="4">
    <source>
        <dbReference type="ARBA" id="ARBA00023034"/>
    </source>
</evidence>
<organism evidence="8 9">
    <name type="scientific">Tetrabaena socialis</name>
    <dbReference type="NCBI Taxonomy" id="47790"/>
    <lineage>
        <taxon>Eukaryota</taxon>
        <taxon>Viridiplantae</taxon>
        <taxon>Chlorophyta</taxon>
        <taxon>core chlorophytes</taxon>
        <taxon>Chlorophyceae</taxon>
        <taxon>CS clade</taxon>
        <taxon>Chlamydomonadales</taxon>
        <taxon>Tetrabaenaceae</taxon>
        <taxon>Tetrabaena</taxon>
    </lineage>
</organism>
<evidence type="ECO:0000256" key="1">
    <source>
        <dbReference type="ARBA" id="ARBA00004653"/>
    </source>
</evidence>
<keyword evidence="9" id="KW-1185">Reference proteome</keyword>
<dbReference type="OrthoDB" id="204784at2759"/>
<dbReference type="GO" id="GO:0042147">
    <property type="term" value="P:retrograde transport, endosome to Golgi"/>
    <property type="evidence" value="ECO:0007669"/>
    <property type="project" value="InterPro"/>
</dbReference>
<sequence>MLSSGWLNDQRKIGLGLTAFGILFTVLGMLLLFDRGLIAMGNLLFLAGLATTIGFHSTVSFFMKKKNRKGSAFYLGGCAVVVYGWTVIGLLLEAYGFWLLFCEFFPTVLQFLRRVPVLGKILDLPILKLIFNRLQQFGGLPTTQYQAGASKSRSGV</sequence>
<dbReference type="PANTHER" id="PTHR21493:SF9">
    <property type="entry name" value="GOLGI TRANSPORT PROTEIN 1-RELATED"/>
    <property type="match status" value="1"/>
</dbReference>
<proteinExistence type="inferred from homology"/>
<dbReference type="PANTHER" id="PTHR21493">
    <property type="entry name" value="CGI-141-RELATED/LIPASE CONTAINING PROTEIN"/>
    <property type="match status" value="1"/>
</dbReference>
<dbReference type="GO" id="GO:0006888">
    <property type="term" value="P:endoplasmic reticulum to Golgi vesicle-mediated transport"/>
    <property type="evidence" value="ECO:0007669"/>
    <property type="project" value="InterPro"/>
</dbReference>
<dbReference type="AlphaFoldDB" id="A0A2J8A1N0"/>
<keyword evidence="5 7" id="KW-0472">Membrane</keyword>
<evidence type="ECO:0000256" key="5">
    <source>
        <dbReference type="ARBA" id="ARBA00023136"/>
    </source>
</evidence>
<dbReference type="EMBL" id="PGGS01000236">
    <property type="protein sequence ID" value="PNH06436.1"/>
    <property type="molecule type" value="Genomic_DNA"/>
</dbReference>
<comment type="similarity">
    <text evidence="6">Belongs to the GOT1 family.</text>
</comment>
<dbReference type="InterPro" id="IPR045176">
    <property type="entry name" value="Got1"/>
</dbReference>
<feature type="transmembrane region" description="Helical" evidence="7">
    <location>
        <begin position="12"/>
        <end position="33"/>
    </location>
</feature>
<evidence type="ECO:0000256" key="7">
    <source>
        <dbReference type="SAM" id="Phobius"/>
    </source>
</evidence>
<dbReference type="InterPro" id="IPR007305">
    <property type="entry name" value="Vesicle_transpt_Got1/SFT2"/>
</dbReference>
<keyword evidence="2 7" id="KW-0812">Transmembrane</keyword>
<comment type="caution">
    <text evidence="8">The sequence shown here is derived from an EMBL/GenBank/DDBJ whole genome shotgun (WGS) entry which is preliminary data.</text>
</comment>
<evidence type="ECO:0000256" key="6">
    <source>
        <dbReference type="ARBA" id="ARBA00025799"/>
    </source>
</evidence>
<keyword evidence="4" id="KW-0333">Golgi apparatus</keyword>
<protein>
    <submittedName>
        <fullName evidence="8">Vesicle transport protein GOT1A</fullName>
    </submittedName>
</protein>
<evidence type="ECO:0000313" key="9">
    <source>
        <dbReference type="Proteomes" id="UP000236333"/>
    </source>
</evidence>
<feature type="transmembrane region" description="Helical" evidence="7">
    <location>
        <begin position="71"/>
        <end position="88"/>
    </location>
</feature>
<dbReference type="Pfam" id="PF04178">
    <property type="entry name" value="Got1"/>
    <property type="match status" value="1"/>
</dbReference>
<evidence type="ECO:0000256" key="2">
    <source>
        <dbReference type="ARBA" id="ARBA00022692"/>
    </source>
</evidence>
<dbReference type="Proteomes" id="UP000236333">
    <property type="component" value="Unassembled WGS sequence"/>
</dbReference>
<accession>A0A2J8A1N0</accession>
<comment type="subcellular location">
    <subcellularLocation>
        <location evidence="1">Golgi apparatus membrane</location>
        <topology evidence="1">Multi-pass membrane protein</topology>
    </subcellularLocation>
</comment>
<keyword evidence="3 7" id="KW-1133">Transmembrane helix</keyword>
<evidence type="ECO:0000256" key="3">
    <source>
        <dbReference type="ARBA" id="ARBA00022989"/>
    </source>
</evidence>
<name>A0A2J8A1N0_9CHLO</name>
<feature type="transmembrane region" description="Helical" evidence="7">
    <location>
        <begin position="39"/>
        <end position="59"/>
    </location>
</feature>
<dbReference type="GO" id="GO:0005829">
    <property type="term" value="C:cytosol"/>
    <property type="evidence" value="ECO:0007669"/>
    <property type="project" value="GOC"/>
</dbReference>